<keyword evidence="1" id="KW-0805">Transcription regulation</keyword>
<sequence>MNERPRGRRATIKDVAKAAGVSAMTVSNVLNGRMQFVSVATKKRVEREIERLGYRRQANARNLRVAEQRSIGMVIVDEQPAFLADFFTCQVVAGLANVLNGADFTLTVQGMPGAALAQSMIMRNFEVGGFCAMISGAAEARRESVQQLLELDQPVVLFQEKMELPGADFCVVRQDDRGAGRLVGDHLLARRVGDFLAVVPAQHWPAIEERLGGIGESIAAAGGEARLTVIESASESFADVQDAVARHLAHAPLPGAIIGGNDPIATAAMLYLFDHDIRVPEDVRVVGFNGFEAHRYARPRLTTVVSSAYALGEQAGRAMLKRLETGAFERPEFVLPVHFDAGATT</sequence>
<gene>
    <name evidence="5" type="ORF">GGR25_001280</name>
</gene>
<dbReference type="CDD" id="cd06267">
    <property type="entry name" value="PBP1_LacI_sugar_binding-like"/>
    <property type="match status" value="1"/>
</dbReference>
<comment type="caution">
    <text evidence="5">The sequence shown here is derived from an EMBL/GenBank/DDBJ whole genome shotgun (WGS) entry which is preliminary data.</text>
</comment>
<dbReference type="GO" id="GO:0003700">
    <property type="term" value="F:DNA-binding transcription factor activity"/>
    <property type="evidence" value="ECO:0007669"/>
    <property type="project" value="TreeGrafter"/>
</dbReference>
<dbReference type="SUPFAM" id="SSF53822">
    <property type="entry name" value="Periplasmic binding protein-like I"/>
    <property type="match status" value="1"/>
</dbReference>
<dbReference type="Gene3D" id="1.10.260.40">
    <property type="entry name" value="lambda repressor-like DNA-binding domains"/>
    <property type="match status" value="1"/>
</dbReference>
<dbReference type="Pfam" id="PF13377">
    <property type="entry name" value="Peripla_BP_3"/>
    <property type="match status" value="1"/>
</dbReference>
<dbReference type="Gene3D" id="3.40.50.2300">
    <property type="match status" value="2"/>
</dbReference>
<evidence type="ECO:0000313" key="6">
    <source>
        <dbReference type="Proteomes" id="UP000553963"/>
    </source>
</evidence>
<name>A0A840AMX6_9HYPH</name>
<proteinExistence type="predicted"/>
<dbReference type="RefSeq" id="WP_183397920.1">
    <property type="nucleotide sequence ID" value="NZ_JACIDS010000002.1"/>
</dbReference>
<dbReference type="Pfam" id="PF00356">
    <property type="entry name" value="LacI"/>
    <property type="match status" value="1"/>
</dbReference>
<dbReference type="PRINTS" id="PR00036">
    <property type="entry name" value="HTHLACI"/>
</dbReference>
<dbReference type="InterPro" id="IPR010982">
    <property type="entry name" value="Lambda_DNA-bd_dom_sf"/>
</dbReference>
<dbReference type="PROSITE" id="PS50932">
    <property type="entry name" value="HTH_LACI_2"/>
    <property type="match status" value="1"/>
</dbReference>
<dbReference type="GO" id="GO:0000976">
    <property type="term" value="F:transcription cis-regulatory region binding"/>
    <property type="evidence" value="ECO:0007669"/>
    <property type="project" value="TreeGrafter"/>
</dbReference>
<dbReference type="PANTHER" id="PTHR30146">
    <property type="entry name" value="LACI-RELATED TRANSCRIPTIONAL REPRESSOR"/>
    <property type="match status" value="1"/>
</dbReference>
<reference evidence="5 6" key="1">
    <citation type="submission" date="2020-08" db="EMBL/GenBank/DDBJ databases">
        <title>Genomic Encyclopedia of Type Strains, Phase IV (KMG-IV): sequencing the most valuable type-strain genomes for metagenomic binning, comparative biology and taxonomic classification.</title>
        <authorList>
            <person name="Goeker M."/>
        </authorList>
    </citation>
    <scope>NUCLEOTIDE SEQUENCE [LARGE SCALE GENOMIC DNA]</scope>
    <source>
        <strain evidence="5 6">DSM 25966</strain>
    </source>
</reference>
<dbReference type="EMBL" id="JACIDS010000002">
    <property type="protein sequence ID" value="MBB3930241.1"/>
    <property type="molecule type" value="Genomic_DNA"/>
</dbReference>
<dbReference type="InterPro" id="IPR046335">
    <property type="entry name" value="LacI/GalR-like_sensor"/>
</dbReference>
<evidence type="ECO:0000313" key="5">
    <source>
        <dbReference type="EMBL" id="MBB3930241.1"/>
    </source>
</evidence>
<evidence type="ECO:0000256" key="2">
    <source>
        <dbReference type="ARBA" id="ARBA00023125"/>
    </source>
</evidence>
<dbReference type="AlphaFoldDB" id="A0A840AMX6"/>
<dbReference type="CDD" id="cd01392">
    <property type="entry name" value="HTH_LacI"/>
    <property type="match status" value="1"/>
</dbReference>
<dbReference type="PANTHER" id="PTHR30146:SF109">
    <property type="entry name" value="HTH-TYPE TRANSCRIPTIONAL REGULATOR GALS"/>
    <property type="match status" value="1"/>
</dbReference>
<dbReference type="SMART" id="SM00354">
    <property type="entry name" value="HTH_LACI"/>
    <property type="match status" value="1"/>
</dbReference>
<dbReference type="SUPFAM" id="SSF47413">
    <property type="entry name" value="lambda repressor-like DNA-binding domains"/>
    <property type="match status" value="1"/>
</dbReference>
<keyword evidence="2 5" id="KW-0238">DNA-binding</keyword>
<dbReference type="InterPro" id="IPR028082">
    <property type="entry name" value="Peripla_BP_I"/>
</dbReference>
<evidence type="ECO:0000256" key="3">
    <source>
        <dbReference type="ARBA" id="ARBA00023163"/>
    </source>
</evidence>
<dbReference type="Proteomes" id="UP000553963">
    <property type="component" value="Unassembled WGS sequence"/>
</dbReference>
<evidence type="ECO:0000259" key="4">
    <source>
        <dbReference type="PROSITE" id="PS50932"/>
    </source>
</evidence>
<keyword evidence="3" id="KW-0804">Transcription</keyword>
<dbReference type="InterPro" id="IPR000843">
    <property type="entry name" value="HTH_LacI"/>
</dbReference>
<feature type="domain" description="HTH lacI-type" evidence="4">
    <location>
        <begin position="10"/>
        <end position="65"/>
    </location>
</feature>
<evidence type="ECO:0000256" key="1">
    <source>
        <dbReference type="ARBA" id="ARBA00023015"/>
    </source>
</evidence>
<keyword evidence="6" id="KW-1185">Reference proteome</keyword>
<organism evidence="5 6">
    <name type="scientific">Kaistia hirudinis</name>
    <dbReference type="NCBI Taxonomy" id="1293440"/>
    <lineage>
        <taxon>Bacteria</taxon>
        <taxon>Pseudomonadati</taxon>
        <taxon>Pseudomonadota</taxon>
        <taxon>Alphaproteobacteria</taxon>
        <taxon>Hyphomicrobiales</taxon>
        <taxon>Kaistiaceae</taxon>
        <taxon>Kaistia</taxon>
    </lineage>
</organism>
<protein>
    <submittedName>
        <fullName evidence="5">DNA-binding LacI/PurR family transcriptional regulator</fullName>
    </submittedName>
</protein>
<accession>A0A840AMX6</accession>
<dbReference type="PROSITE" id="PS00356">
    <property type="entry name" value="HTH_LACI_1"/>
    <property type="match status" value="1"/>
</dbReference>